<reference evidence="3 4" key="1">
    <citation type="journal article" date="2016" name="Nat. Commun.">
        <title>Thousands of microbial genomes shed light on interconnected biogeochemical processes in an aquifer system.</title>
        <authorList>
            <person name="Anantharaman K."/>
            <person name="Brown C.T."/>
            <person name="Hug L.A."/>
            <person name="Sharon I."/>
            <person name="Castelle C.J."/>
            <person name="Probst A.J."/>
            <person name="Thomas B.C."/>
            <person name="Singh A."/>
            <person name="Wilkins M.J."/>
            <person name="Karaoz U."/>
            <person name="Brodie E.L."/>
            <person name="Williams K.H."/>
            <person name="Hubbard S.S."/>
            <person name="Banfield J.F."/>
        </authorList>
    </citation>
    <scope>NUCLEOTIDE SEQUENCE [LARGE SCALE GENOMIC DNA]</scope>
</reference>
<proteinExistence type="predicted"/>
<feature type="domain" description="UPF0758" evidence="2">
    <location>
        <begin position="13"/>
        <end position="82"/>
    </location>
</feature>
<dbReference type="AlphaFoldDB" id="A0A1F7YZM2"/>
<evidence type="ECO:0000313" key="3">
    <source>
        <dbReference type="EMBL" id="OGM32806.1"/>
    </source>
</evidence>
<gene>
    <name evidence="3" type="ORF">A2803_05660</name>
</gene>
<evidence type="ECO:0000259" key="2">
    <source>
        <dbReference type="Pfam" id="PF20582"/>
    </source>
</evidence>
<name>A0A1F7YZM2_9BACT</name>
<sequence>MKSMADQKASRWKHPGGKLRRMGPSALSERELLAIILGSGTNGKSALKISDEILDTYANLRGLMGVPLKELMKIKGLKEVKATKIAAMYEASRRILKHIENDT</sequence>
<dbReference type="InterPro" id="IPR001405">
    <property type="entry name" value="UPF0758"/>
</dbReference>
<evidence type="ECO:0000313" key="4">
    <source>
        <dbReference type="Proteomes" id="UP000178870"/>
    </source>
</evidence>
<feature type="compositionally biased region" description="Basic residues" evidence="1">
    <location>
        <begin position="10"/>
        <end position="21"/>
    </location>
</feature>
<evidence type="ECO:0000256" key="1">
    <source>
        <dbReference type="SAM" id="MobiDB-lite"/>
    </source>
</evidence>
<dbReference type="InterPro" id="IPR010994">
    <property type="entry name" value="RuvA_2-like"/>
</dbReference>
<dbReference type="PANTHER" id="PTHR30471:SF3">
    <property type="entry name" value="UPF0758 PROTEIN YEES-RELATED"/>
    <property type="match status" value="1"/>
</dbReference>
<dbReference type="Pfam" id="PF20582">
    <property type="entry name" value="UPF0758_N"/>
    <property type="match status" value="1"/>
</dbReference>
<dbReference type="SUPFAM" id="SSF47781">
    <property type="entry name" value="RuvA domain 2-like"/>
    <property type="match status" value="1"/>
</dbReference>
<feature type="region of interest" description="Disordered" evidence="1">
    <location>
        <begin position="1"/>
        <end position="24"/>
    </location>
</feature>
<dbReference type="EMBL" id="MGGP01000012">
    <property type="protein sequence ID" value="OGM32806.1"/>
    <property type="molecule type" value="Genomic_DNA"/>
</dbReference>
<comment type="caution">
    <text evidence="3">The sequence shown here is derived from an EMBL/GenBank/DDBJ whole genome shotgun (WGS) entry which is preliminary data.</text>
</comment>
<organism evidence="3 4">
    <name type="scientific">Candidatus Woesebacteria bacterium RIFCSPHIGHO2_01_FULL_44_21</name>
    <dbReference type="NCBI Taxonomy" id="1802503"/>
    <lineage>
        <taxon>Bacteria</taxon>
        <taxon>Candidatus Woeseibacteriota</taxon>
    </lineage>
</organism>
<dbReference type="PANTHER" id="PTHR30471">
    <property type="entry name" value="DNA REPAIR PROTEIN RADC"/>
    <property type="match status" value="1"/>
</dbReference>
<protein>
    <recommendedName>
        <fullName evidence="2">UPF0758 domain-containing protein</fullName>
    </recommendedName>
</protein>
<accession>A0A1F7YZM2</accession>
<dbReference type="Proteomes" id="UP000178870">
    <property type="component" value="Unassembled WGS sequence"/>
</dbReference>
<dbReference type="InterPro" id="IPR046778">
    <property type="entry name" value="UPF0758_N"/>
</dbReference>